<gene>
    <name evidence="9" type="ORF">GKZ95_12735</name>
</gene>
<evidence type="ECO:0000256" key="1">
    <source>
        <dbReference type="ARBA" id="ARBA00004496"/>
    </source>
</evidence>
<evidence type="ECO:0000256" key="2">
    <source>
        <dbReference type="ARBA" id="ARBA00022448"/>
    </source>
</evidence>
<dbReference type="InterPro" id="IPR036662">
    <property type="entry name" value="PTS_EIIA_man-typ_sf"/>
</dbReference>
<evidence type="ECO:0000259" key="8">
    <source>
        <dbReference type="PROSITE" id="PS51096"/>
    </source>
</evidence>
<dbReference type="InterPro" id="IPR004701">
    <property type="entry name" value="PTS_EIIA_man-typ"/>
</dbReference>
<evidence type="ECO:0000256" key="6">
    <source>
        <dbReference type="ARBA" id="ARBA00022683"/>
    </source>
</evidence>
<proteinExistence type="predicted"/>
<dbReference type="SUPFAM" id="SSF53062">
    <property type="entry name" value="PTS system fructose IIA component-like"/>
    <property type="match status" value="1"/>
</dbReference>
<dbReference type="AlphaFoldDB" id="A0A6A8NKW1"/>
<reference evidence="9" key="1">
    <citation type="submission" date="2019-10" db="EMBL/GenBank/DDBJ databases">
        <title>Identification of the same linezolid-resistant Tn6246::fexB-poxtA-carrying Enterococcus faecium strain colonizing a hospitalized patient and bovines in different continents.</title>
        <authorList>
            <person name="Tedim A.P."/>
            <person name="Freitas A.R."/>
            <person name="Novais C."/>
            <person name="Duarte B."/>
            <person name="Elghaieb H."/>
            <person name="Abbassi M.S."/>
            <person name="Peixe L."/>
        </authorList>
    </citation>
    <scope>NUCLEOTIDE SEQUENCE</scope>
    <source>
        <strain evidence="9">2FEZ</strain>
    </source>
</reference>
<sequence>MTNEIILMSHGLMAEEILNSAKMILGNQINYPVVSMTQNDGIEGTINKLNKILEETSDIRNIIILVDLMGGTPANVAMMKASMDKRIQVVTGMNLGMVLESYFKINEEKLAEHLIEIGKSSIKIPEIQMDGGEE</sequence>
<organism evidence="9">
    <name type="scientific">Enterococcus faecium</name>
    <name type="common">Streptococcus faecium</name>
    <dbReference type="NCBI Taxonomy" id="1352"/>
    <lineage>
        <taxon>Bacteria</taxon>
        <taxon>Bacillati</taxon>
        <taxon>Bacillota</taxon>
        <taxon>Bacilli</taxon>
        <taxon>Lactobacillales</taxon>
        <taxon>Enterococcaceae</taxon>
        <taxon>Enterococcus</taxon>
    </lineage>
</organism>
<dbReference type="PANTHER" id="PTHR33799">
    <property type="entry name" value="PTS PERMEASE-RELATED-RELATED"/>
    <property type="match status" value="1"/>
</dbReference>
<dbReference type="PANTHER" id="PTHR33799:SF1">
    <property type="entry name" value="PTS SYSTEM MANNOSE-SPECIFIC EIIAB COMPONENT-RELATED"/>
    <property type="match status" value="1"/>
</dbReference>
<dbReference type="Gene3D" id="3.40.50.510">
    <property type="entry name" value="Phosphotransferase system, mannose-type IIA component"/>
    <property type="match status" value="1"/>
</dbReference>
<keyword evidence="2" id="KW-0813">Transport</keyword>
<dbReference type="GO" id="GO:0005737">
    <property type="term" value="C:cytoplasm"/>
    <property type="evidence" value="ECO:0007669"/>
    <property type="project" value="UniProtKB-SubCell"/>
</dbReference>
<evidence type="ECO:0000256" key="5">
    <source>
        <dbReference type="ARBA" id="ARBA00022679"/>
    </source>
</evidence>
<keyword evidence="5" id="KW-0808">Transferase</keyword>
<dbReference type="GO" id="GO:0016301">
    <property type="term" value="F:kinase activity"/>
    <property type="evidence" value="ECO:0007669"/>
    <property type="project" value="UniProtKB-KW"/>
</dbReference>
<comment type="caution">
    <text evidence="9">The sequence shown here is derived from an EMBL/GenBank/DDBJ whole genome shotgun (WGS) entry which is preliminary data.</text>
</comment>
<name>A0A6A8NKW1_ENTFC</name>
<dbReference type="GO" id="GO:0009401">
    <property type="term" value="P:phosphoenolpyruvate-dependent sugar phosphotransferase system"/>
    <property type="evidence" value="ECO:0007669"/>
    <property type="project" value="UniProtKB-KW"/>
</dbReference>
<dbReference type="GO" id="GO:0016020">
    <property type="term" value="C:membrane"/>
    <property type="evidence" value="ECO:0007669"/>
    <property type="project" value="InterPro"/>
</dbReference>
<keyword evidence="6" id="KW-0598">Phosphotransferase system</keyword>
<comment type="subcellular location">
    <subcellularLocation>
        <location evidence="1">Cytoplasm</location>
    </subcellularLocation>
</comment>
<evidence type="ECO:0000256" key="3">
    <source>
        <dbReference type="ARBA" id="ARBA00022490"/>
    </source>
</evidence>
<dbReference type="InterPro" id="IPR051471">
    <property type="entry name" value="Bacterial_PTS_sugar_comp"/>
</dbReference>
<keyword evidence="3" id="KW-0963">Cytoplasm</keyword>
<dbReference type="Pfam" id="PF03610">
    <property type="entry name" value="EIIA-man"/>
    <property type="match status" value="1"/>
</dbReference>
<feature type="domain" description="PTS EIIA type-4" evidence="8">
    <location>
        <begin position="2"/>
        <end position="122"/>
    </location>
</feature>
<evidence type="ECO:0000256" key="4">
    <source>
        <dbReference type="ARBA" id="ARBA00022597"/>
    </source>
</evidence>
<dbReference type="CDD" id="cd00006">
    <property type="entry name" value="PTS_IIA_man"/>
    <property type="match status" value="1"/>
</dbReference>
<dbReference type="EMBL" id="WLYP01000021">
    <property type="protein sequence ID" value="MTD36704.1"/>
    <property type="molecule type" value="Genomic_DNA"/>
</dbReference>
<evidence type="ECO:0000313" key="9">
    <source>
        <dbReference type="EMBL" id="MTD36704.1"/>
    </source>
</evidence>
<keyword evidence="7" id="KW-0418">Kinase</keyword>
<dbReference type="InterPro" id="IPR033887">
    <property type="entry name" value="PTS_IIA_man"/>
</dbReference>
<protein>
    <submittedName>
        <fullName evidence="9">PTS mannose transporter subunit IIA</fullName>
    </submittedName>
</protein>
<evidence type="ECO:0000256" key="7">
    <source>
        <dbReference type="ARBA" id="ARBA00022777"/>
    </source>
</evidence>
<dbReference type="RefSeq" id="WP_154731868.1">
    <property type="nucleotide sequence ID" value="NZ_AP027221.1"/>
</dbReference>
<accession>A0A6A8NKW1</accession>
<dbReference type="PROSITE" id="PS51096">
    <property type="entry name" value="PTS_EIIA_TYPE_4"/>
    <property type="match status" value="1"/>
</dbReference>
<keyword evidence="4" id="KW-0762">Sugar transport</keyword>